<organism evidence="1 2">
    <name type="scientific">Candidatus Wirthbacteria bacterium CG2_30_54_11</name>
    <dbReference type="NCBI Taxonomy" id="1817892"/>
    <lineage>
        <taxon>Bacteria</taxon>
        <taxon>Candidatus Wirthbacteria</taxon>
    </lineage>
</organism>
<accession>A0A1J5IIK6</accession>
<reference evidence="1 2" key="1">
    <citation type="journal article" date="2016" name="Environ. Microbiol.">
        <title>Genomic resolution of a cold subsurface aquifer community provides metabolic insights for novel microbes adapted to high CO concentrations.</title>
        <authorList>
            <person name="Probst A.J."/>
            <person name="Castelle C.J."/>
            <person name="Singh A."/>
            <person name="Brown C.T."/>
            <person name="Anantharaman K."/>
            <person name="Sharon I."/>
            <person name="Hug L.A."/>
            <person name="Burstein D."/>
            <person name="Emerson J.B."/>
            <person name="Thomas B.C."/>
            <person name="Banfield J.F."/>
        </authorList>
    </citation>
    <scope>NUCLEOTIDE SEQUENCE [LARGE SCALE GENOMIC DNA]</scope>
    <source>
        <strain evidence="1">CG2_30_54_11</strain>
    </source>
</reference>
<dbReference type="EMBL" id="MNZT01000074">
    <property type="protein sequence ID" value="OIP96961.1"/>
    <property type="molecule type" value="Genomic_DNA"/>
</dbReference>
<protein>
    <submittedName>
        <fullName evidence="1">Uncharacterized protein</fullName>
    </submittedName>
</protein>
<gene>
    <name evidence="1" type="ORF">AUK40_04285</name>
</gene>
<name>A0A1J5IIK6_9BACT</name>
<sequence>MKDYPPRFLWKVVLSAAPKNDLTLSIRLSSTSGNGSTMTFPGHSQTIPKTPTAADGTITIGPVTDGAGPIEIWIDPTDPNKFADISFEIADSTEKDKIKTIAIPHAVMQGLWNTAINTYEALPGVSDTCLGFAAVDATPGTVGLWGVPLFTGLDCGALKTMNACKNPSQTFGVDETWMDEELGQKWLTADSDYYGGAYGKQQVHRYFAAVNACTGKEINMGVLNALWLKESIASNRYIPNGEMGALLTEGVTAMVKEYNEVTLPVEQLTDPTLKPIDLPDKFMISWTGDFGVNWTWQLLEDELPEVKTAILDLLKLFAKGYPDDPDNKIPAEFFIGPYDPQLGREAQYDTSQNGQAPQHTSAIDTAMAALSDLIFEKQYGWITDTEDFYFFRNEIPFGCDQAVADFFGKECDGALTNVTDRQIEVAIAAKFKTGYCNEPKALAQGAAYVENLAVVFSFLDTGCCFPASFTDTTCPASCGGGTPLPPTPVNCNNATDPCKDKKTGERCTLVGEEIKICTAPPDSPNPTECECKVIN</sequence>
<evidence type="ECO:0000313" key="2">
    <source>
        <dbReference type="Proteomes" id="UP000183245"/>
    </source>
</evidence>
<comment type="caution">
    <text evidence="1">The sequence shown here is derived from an EMBL/GenBank/DDBJ whole genome shotgun (WGS) entry which is preliminary data.</text>
</comment>
<dbReference type="AlphaFoldDB" id="A0A1J5IIK6"/>
<dbReference type="Proteomes" id="UP000183245">
    <property type="component" value="Unassembled WGS sequence"/>
</dbReference>
<evidence type="ECO:0000313" key="1">
    <source>
        <dbReference type="EMBL" id="OIP96961.1"/>
    </source>
</evidence>
<proteinExistence type="predicted"/>